<protein>
    <submittedName>
        <fullName evidence="1">ROK family protein</fullName>
    </submittedName>
</protein>
<dbReference type="PANTHER" id="PTHR18964">
    <property type="entry name" value="ROK (REPRESSOR, ORF, KINASE) FAMILY"/>
    <property type="match status" value="1"/>
</dbReference>
<dbReference type="Gene3D" id="3.30.420.40">
    <property type="match status" value="2"/>
</dbReference>
<sequence>MLYIGVDFGGTKIEAAALSADGTFLSRQREPNPGSYPAAIRLVRELTARVETEAKIKVPELTGISATIGIGSPGSVSPRTGVMRNANSVYLNGKPFREDLEQALKRPVRLANDANCLALSEAIDGAAKGAKSVFAIIVGTGCGGGLVVDGHLVEGANGVAGEWGHMPLPWPKLNEYPGPKCWCGQHGCLETWVSGTGFARDFEHTTGRALKGEEIIEAMRAGDRDAVAAFDRLLSRLGRGMAAIVNILDPDVFVFGGGLSNVPEIYERLPAIIEPYVFSDGWQAQLKPARWGDSSGVRGAAYLWREG</sequence>
<gene>
    <name evidence="1" type="ORF">PQU98_07240</name>
</gene>
<dbReference type="CDD" id="cd24066">
    <property type="entry name" value="ASKHA_NBD_ROK_EcFRK-like"/>
    <property type="match status" value="1"/>
</dbReference>
<comment type="caution">
    <text evidence="1">The sequence shown here is derived from an EMBL/GenBank/DDBJ whole genome shotgun (WGS) entry which is preliminary data.</text>
</comment>
<dbReference type="RefSeq" id="WP_272744232.1">
    <property type="nucleotide sequence ID" value="NZ_JAQQKV010000001.1"/>
</dbReference>
<dbReference type="InterPro" id="IPR000600">
    <property type="entry name" value="ROK"/>
</dbReference>
<dbReference type="PROSITE" id="PS01125">
    <property type="entry name" value="ROK"/>
    <property type="match status" value="1"/>
</dbReference>
<keyword evidence="2" id="KW-1185">Reference proteome</keyword>
<evidence type="ECO:0000313" key="1">
    <source>
        <dbReference type="EMBL" id="MDC7675916.1"/>
    </source>
</evidence>
<dbReference type="InterPro" id="IPR043129">
    <property type="entry name" value="ATPase_NBD"/>
</dbReference>
<name>A0ABT5HI48_9CAUL</name>
<organism evidence="1 2">
    <name type="scientific">Asticcacaulis machinosus</name>
    <dbReference type="NCBI Taxonomy" id="2984211"/>
    <lineage>
        <taxon>Bacteria</taxon>
        <taxon>Pseudomonadati</taxon>
        <taxon>Pseudomonadota</taxon>
        <taxon>Alphaproteobacteria</taxon>
        <taxon>Caulobacterales</taxon>
        <taxon>Caulobacteraceae</taxon>
        <taxon>Asticcacaulis</taxon>
    </lineage>
</organism>
<dbReference type="PANTHER" id="PTHR18964:SF174">
    <property type="entry name" value="D-ALLOSE KINASE-RELATED"/>
    <property type="match status" value="1"/>
</dbReference>
<proteinExistence type="predicted"/>
<dbReference type="Pfam" id="PF00480">
    <property type="entry name" value="ROK"/>
    <property type="match status" value="1"/>
</dbReference>
<dbReference type="SUPFAM" id="SSF53067">
    <property type="entry name" value="Actin-like ATPase domain"/>
    <property type="match status" value="1"/>
</dbReference>
<accession>A0ABT5HI48</accession>
<dbReference type="InterPro" id="IPR049874">
    <property type="entry name" value="ROK_cs"/>
</dbReference>
<evidence type="ECO:0000313" key="2">
    <source>
        <dbReference type="Proteomes" id="UP001218579"/>
    </source>
</evidence>
<dbReference type="EMBL" id="JAQQKV010000001">
    <property type="protein sequence ID" value="MDC7675916.1"/>
    <property type="molecule type" value="Genomic_DNA"/>
</dbReference>
<dbReference type="Proteomes" id="UP001218579">
    <property type="component" value="Unassembled WGS sequence"/>
</dbReference>
<reference evidence="1 2" key="1">
    <citation type="submission" date="2023-01" db="EMBL/GenBank/DDBJ databases">
        <title>Novel species of the genus Asticcacaulis isolated from rivers.</title>
        <authorList>
            <person name="Lu H."/>
        </authorList>
    </citation>
    <scope>NUCLEOTIDE SEQUENCE [LARGE SCALE GENOMIC DNA]</scope>
    <source>
        <strain evidence="1 2">LKC15W</strain>
    </source>
</reference>